<dbReference type="GO" id="GO:0016301">
    <property type="term" value="F:kinase activity"/>
    <property type="evidence" value="ECO:0007669"/>
    <property type="project" value="UniProtKB-KW"/>
</dbReference>
<keyword evidence="6 10" id="KW-0418">Kinase</keyword>
<dbReference type="PROSITE" id="PS50109">
    <property type="entry name" value="HIS_KIN"/>
    <property type="match status" value="1"/>
</dbReference>
<evidence type="ECO:0000256" key="7">
    <source>
        <dbReference type="ARBA" id="ARBA00022840"/>
    </source>
</evidence>
<dbReference type="EMBL" id="JAUTWS010000052">
    <property type="protein sequence ID" value="MDO9712611.1"/>
    <property type="molecule type" value="Genomic_DNA"/>
</dbReference>
<dbReference type="RefSeq" id="WP_305107466.1">
    <property type="nucleotide sequence ID" value="NZ_JAUTWS010000052.1"/>
</dbReference>
<keyword evidence="8" id="KW-0812">Transmembrane</keyword>
<feature type="transmembrane region" description="Helical" evidence="8">
    <location>
        <begin position="29"/>
        <end position="48"/>
    </location>
</feature>
<feature type="transmembrane region" description="Helical" evidence="8">
    <location>
        <begin position="103"/>
        <end position="124"/>
    </location>
</feature>
<keyword evidence="4" id="KW-0808">Transferase</keyword>
<dbReference type="PANTHER" id="PTHR41523:SF8">
    <property type="entry name" value="ETHYLENE RESPONSE SENSOR PROTEIN"/>
    <property type="match status" value="1"/>
</dbReference>
<keyword evidence="11" id="KW-1185">Reference proteome</keyword>
<dbReference type="InterPro" id="IPR005467">
    <property type="entry name" value="His_kinase_dom"/>
</dbReference>
<evidence type="ECO:0000313" key="10">
    <source>
        <dbReference type="EMBL" id="MDO9712611.1"/>
    </source>
</evidence>
<dbReference type="Pfam" id="PF13581">
    <property type="entry name" value="HATPase_c_2"/>
    <property type="match status" value="1"/>
</dbReference>
<organism evidence="10 11">
    <name type="scientific">Paracraurococcus lichenis</name>
    <dbReference type="NCBI Taxonomy" id="3064888"/>
    <lineage>
        <taxon>Bacteria</taxon>
        <taxon>Pseudomonadati</taxon>
        <taxon>Pseudomonadota</taxon>
        <taxon>Alphaproteobacteria</taxon>
        <taxon>Acetobacterales</taxon>
        <taxon>Roseomonadaceae</taxon>
        <taxon>Paracraurococcus</taxon>
    </lineage>
</organism>
<dbReference type="InterPro" id="IPR036890">
    <property type="entry name" value="HATPase_C_sf"/>
</dbReference>
<gene>
    <name evidence="10" type="ORF">Q7A36_30020</name>
</gene>
<keyword evidence="3" id="KW-0597">Phosphoprotein</keyword>
<dbReference type="PANTHER" id="PTHR41523">
    <property type="entry name" value="TWO-COMPONENT SYSTEM SENSOR PROTEIN"/>
    <property type="match status" value="1"/>
</dbReference>
<evidence type="ECO:0000256" key="1">
    <source>
        <dbReference type="ARBA" id="ARBA00000085"/>
    </source>
</evidence>
<keyword evidence="8" id="KW-1133">Transmembrane helix</keyword>
<accession>A0ABT9E8T5</accession>
<keyword evidence="5" id="KW-0547">Nucleotide-binding</keyword>
<protein>
    <recommendedName>
        <fullName evidence="2">histidine kinase</fullName>
        <ecNumber evidence="2">2.7.13.3</ecNumber>
    </recommendedName>
</protein>
<dbReference type="InterPro" id="IPR003594">
    <property type="entry name" value="HATPase_dom"/>
</dbReference>
<dbReference type="Proteomes" id="UP001243009">
    <property type="component" value="Unassembled WGS sequence"/>
</dbReference>
<evidence type="ECO:0000256" key="6">
    <source>
        <dbReference type="ARBA" id="ARBA00022777"/>
    </source>
</evidence>
<evidence type="ECO:0000256" key="2">
    <source>
        <dbReference type="ARBA" id="ARBA00012438"/>
    </source>
</evidence>
<evidence type="ECO:0000256" key="5">
    <source>
        <dbReference type="ARBA" id="ARBA00022741"/>
    </source>
</evidence>
<evidence type="ECO:0000313" key="11">
    <source>
        <dbReference type="Proteomes" id="UP001243009"/>
    </source>
</evidence>
<keyword evidence="8" id="KW-0472">Membrane</keyword>
<sequence>MHFSGSSAHHTLRNFFDATAEARHAAWPLRLLGTLIIASCGAALRYQVFGFGPGTPFAPFLPFVVLCAILFGWDAGILAGLISLAATLCFFIPHSPAPPLQAIVASSAVDFGVVLSLVFIVEALHDAYQEASRARIDAEAARAAAEAGERERELLLVELEHRMKNDLQRLSSLLALQARSAQPEAAAALQSAKERVETVARTHDRLARSDRAMVVDSQTFLSDFADDLRRGLQGLQPVTLDVEVEAWPLTLDRAGLVGLIVNELATNALKHAFPGDRQGTITIRFYREEQDFVLMISDDGVGLTRPSASRPGGLGRRLIDGLSKQLGGRCTTWSGPGAGTVTSLRFPGADLAPANDPSSR</sequence>
<dbReference type="Pfam" id="PF07568">
    <property type="entry name" value="HisKA_2"/>
    <property type="match status" value="1"/>
</dbReference>
<dbReference type="InterPro" id="IPR011495">
    <property type="entry name" value="Sig_transdc_His_kin_sub2_dim/P"/>
</dbReference>
<name>A0ABT9E8T5_9PROT</name>
<dbReference type="Gene3D" id="3.30.450.20">
    <property type="entry name" value="PAS domain"/>
    <property type="match status" value="1"/>
</dbReference>
<evidence type="ECO:0000256" key="8">
    <source>
        <dbReference type="SAM" id="Phobius"/>
    </source>
</evidence>
<evidence type="ECO:0000256" key="3">
    <source>
        <dbReference type="ARBA" id="ARBA00022553"/>
    </source>
</evidence>
<comment type="caution">
    <text evidence="10">The sequence shown here is derived from an EMBL/GenBank/DDBJ whole genome shotgun (WGS) entry which is preliminary data.</text>
</comment>
<feature type="domain" description="Histidine kinase" evidence="9">
    <location>
        <begin position="158"/>
        <end position="350"/>
    </location>
</feature>
<dbReference type="SUPFAM" id="SSF55874">
    <property type="entry name" value="ATPase domain of HSP90 chaperone/DNA topoisomerase II/histidine kinase"/>
    <property type="match status" value="1"/>
</dbReference>
<proteinExistence type="predicted"/>
<reference evidence="10 11" key="1">
    <citation type="submission" date="2023-08" db="EMBL/GenBank/DDBJ databases">
        <title>The draft genome sequence of Paracraurococcus sp. LOR1-02.</title>
        <authorList>
            <person name="Kingkaew E."/>
            <person name="Tanasupawat S."/>
        </authorList>
    </citation>
    <scope>NUCLEOTIDE SEQUENCE [LARGE SCALE GENOMIC DNA]</scope>
    <source>
        <strain evidence="10 11">LOR1-02</strain>
    </source>
</reference>
<dbReference type="EC" id="2.7.13.3" evidence="2"/>
<feature type="transmembrane region" description="Helical" evidence="8">
    <location>
        <begin position="60"/>
        <end position="91"/>
    </location>
</feature>
<dbReference type="SMART" id="SM00387">
    <property type="entry name" value="HATPase_c"/>
    <property type="match status" value="1"/>
</dbReference>
<comment type="catalytic activity">
    <reaction evidence="1">
        <text>ATP + protein L-histidine = ADP + protein N-phospho-L-histidine.</text>
        <dbReference type="EC" id="2.7.13.3"/>
    </reaction>
</comment>
<evidence type="ECO:0000259" key="9">
    <source>
        <dbReference type="PROSITE" id="PS50109"/>
    </source>
</evidence>
<keyword evidence="7" id="KW-0067">ATP-binding</keyword>
<dbReference type="Gene3D" id="3.30.565.10">
    <property type="entry name" value="Histidine kinase-like ATPase, C-terminal domain"/>
    <property type="match status" value="1"/>
</dbReference>
<evidence type="ECO:0000256" key="4">
    <source>
        <dbReference type="ARBA" id="ARBA00022679"/>
    </source>
</evidence>